<proteinExistence type="predicted"/>
<organism evidence="1 2">
    <name type="scientific">Dentiscutata heterogama</name>
    <dbReference type="NCBI Taxonomy" id="1316150"/>
    <lineage>
        <taxon>Eukaryota</taxon>
        <taxon>Fungi</taxon>
        <taxon>Fungi incertae sedis</taxon>
        <taxon>Mucoromycota</taxon>
        <taxon>Glomeromycotina</taxon>
        <taxon>Glomeromycetes</taxon>
        <taxon>Diversisporales</taxon>
        <taxon>Gigasporaceae</taxon>
        <taxon>Dentiscutata</taxon>
    </lineage>
</organism>
<reference evidence="1" key="1">
    <citation type="submission" date="2021-06" db="EMBL/GenBank/DDBJ databases">
        <authorList>
            <person name="Kallberg Y."/>
            <person name="Tangrot J."/>
            <person name="Rosling A."/>
        </authorList>
    </citation>
    <scope>NUCLEOTIDE SEQUENCE</scope>
    <source>
        <strain evidence="1">IL203A</strain>
    </source>
</reference>
<dbReference type="EMBL" id="CAJVPU010014607">
    <property type="protein sequence ID" value="CAG8641269.1"/>
    <property type="molecule type" value="Genomic_DNA"/>
</dbReference>
<gene>
    <name evidence="1" type="ORF">DHETER_LOCUS8855</name>
</gene>
<dbReference type="Proteomes" id="UP000789702">
    <property type="component" value="Unassembled WGS sequence"/>
</dbReference>
<feature type="non-terminal residue" evidence="1">
    <location>
        <position position="1"/>
    </location>
</feature>
<keyword evidence="2" id="KW-1185">Reference proteome</keyword>
<accession>A0ACA9NAC4</accession>
<evidence type="ECO:0000313" key="2">
    <source>
        <dbReference type="Proteomes" id="UP000789702"/>
    </source>
</evidence>
<comment type="caution">
    <text evidence="1">The sequence shown here is derived from an EMBL/GenBank/DDBJ whole genome shotgun (WGS) entry which is preliminary data.</text>
</comment>
<protein>
    <submittedName>
        <fullName evidence="1">7205_t:CDS:1</fullName>
    </submittedName>
</protein>
<sequence length="480" mass="55930">YHLFWKNTVSATPVKATVTRVFNEQVEWLIVNGTKNEREKAEYLERQFKIDSQKGGRVYLFWETEMHAKKLNKIEKDASIKIRNFQAQHHISVANRILTGRNTLKSNFLNIRNDNVANPYSEEDDYEGLTLLFDESNEDALVESIDEKILEQENILPEASGDNLSKDKQKNMDPRIVEGFHRYQKTNPKTRRVFTPAYWGVLDLTGESLFDCKQFTEEDIIQISQDFADKISWKTMPPEKNIREYFDSNCEKKIGDNYIRKLDVNIQFMKSDVRSFQGMMTEEELKMSSTFPLFRGIFTSDKIKNAWGEIQALPTKYARNEKENPFKRARVGRRIDMKSTLIKTSNKFEVIYGEVAGGLGQLGIPTACRKKRYLDKKRTNLIIYGWLQFGLELNFYAMDWSGAGIYRFGLIDQCRLPSDGDEFGILEDAYCILKLLENKSLETEKVVKQLFLENTKGKRRQTASETEAELNENRSPERYN</sequence>
<evidence type="ECO:0000313" key="1">
    <source>
        <dbReference type="EMBL" id="CAG8641269.1"/>
    </source>
</evidence>
<name>A0ACA9NAC4_9GLOM</name>